<dbReference type="Gene3D" id="4.10.240.10">
    <property type="entry name" value="Zn(2)-C6 fungal-type DNA-binding domain"/>
    <property type="match status" value="1"/>
</dbReference>
<evidence type="ECO:0000256" key="7">
    <source>
        <dbReference type="ARBA" id="ARBA00023242"/>
    </source>
</evidence>
<dbReference type="Pfam" id="PF00172">
    <property type="entry name" value="Zn_clus"/>
    <property type="match status" value="1"/>
</dbReference>
<dbReference type="GO" id="GO:0008270">
    <property type="term" value="F:zinc ion binding"/>
    <property type="evidence" value="ECO:0007669"/>
    <property type="project" value="InterPro"/>
</dbReference>
<dbReference type="SMART" id="SM00066">
    <property type="entry name" value="GAL4"/>
    <property type="match status" value="1"/>
</dbReference>
<evidence type="ECO:0000256" key="1">
    <source>
        <dbReference type="ARBA" id="ARBA00004123"/>
    </source>
</evidence>
<evidence type="ECO:0000256" key="6">
    <source>
        <dbReference type="ARBA" id="ARBA00023163"/>
    </source>
</evidence>
<dbReference type="Pfam" id="PF04082">
    <property type="entry name" value="Fungal_trans"/>
    <property type="match status" value="1"/>
</dbReference>
<dbReference type="Proteomes" id="UP000887229">
    <property type="component" value="Unassembled WGS sequence"/>
</dbReference>
<organism evidence="10 11">
    <name type="scientific">Emericellopsis atlantica</name>
    <dbReference type="NCBI Taxonomy" id="2614577"/>
    <lineage>
        <taxon>Eukaryota</taxon>
        <taxon>Fungi</taxon>
        <taxon>Dikarya</taxon>
        <taxon>Ascomycota</taxon>
        <taxon>Pezizomycotina</taxon>
        <taxon>Sordariomycetes</taxon>
        <taxon>Hypocreomycetidae</taxon>
        <taxon>Hypocreales</taxon>
        <taxon>Bionectriaceae</taxon>
        <taxon>Emericellopsis</taxon>
    </lineage>
</organism>
<comment type="subcellular location">
    <subcellularLocation>
        <location evidence="1">Nucleus</location>
    </subcellularLocation>
</comment>
<dbReference type="GO" id="GO:0043565">
    <property type="term" value="F:sequence-specific DNA binding"/>
    <property type="evidence" value="ECO:0007669"/>
    <property type="project" value="TreeGrafter"/>
</dbReference>
<dbReference type="PANTHER" id="PTHR47782">
    <property type="entry name" value="ZN(II)2CYS6 TRANSCRIPTION FACTOR (EUROFUNG)-RELATED"/>
    <property type="match status" value="1"/>
</dbReference>
<dbReference type="InterPro" id="IPR001138">
    <property type="entry name" value="Zn2Cys6_DnaBD"/>
</dbReference>
<keyword evidence="3" id="KW-0862">Zinc</keyword>
<evidence type="ECO:0000256" key="3">
    <source>
        <dbReference type="ARBA" id="ARBA00022833"/>
    </source>
</evidence>
<dbReference type="PANTHER" id="PTHR47782:SF1">
    <property type="entry name" value="PYRIMIDINE PATHWAY REGULATORY PROTEIN 1"/>
    <property type="match status" value="1"/>
</dbReference>
<dbReference type="AlphaFoldDB" id="A0A9P7ZEY9"/>
<dbReference type="InterPro" id="IPR007219">
    <property type="entry name" value="XnlR_reg_dom"/>
</dbReference>
<evidence type="ECO:0000256" key="2">
    <source>
        <dbReference type="ARBA" id="ARBA00022723"/>
    </source>
</evidence>
<keyword evidence="6" id="KW-0804">Transcription</keyword>
<gene>
    <name evidence="10" type="ORF">F5Z01DRAFT_343724</name>
</gene>
<keyword evidence="7" id="KW-0539">Nucleus</keyword>
<comment type="caution">
    <text evidence="10">The sequence shown here is derived from an EMBL/GenBank/DDBJ whole genome shotgun (WGS) entry which is preliminary data.</text>
</comment>
<keyword evidence="4" id="KW-0805">Transcription regulation</keyword>
<dbReference type="RefSeq" id="XP_046114630.1">
    <property type="nucleotide sequence ID" value="XM_046259221.1"/>
</dbReference>
<name>A0A9P7ZEY9_9HYPO</name>
<protein>
    <submittedName>
        <fullName evidence="10">Fungal-specific transcription factor domain-containing protein</fullName>
    </submittedName>
</protein>
<dbReference type="OrthoDB" id="189997at2759"/>
<evidence type="ECO:0000256" key="4">
    <source>
        <dbReference type="ARBA" id="ARBA00023015"/>
    </source>
</evidence>
<sequence length="729" mass="81064">MSDDETAHSQASRPSQPRGKEPRRSLRLRLACARCQRRKIRCDGKVPTCNNCRKAAVDCVDGDSVRLGDIPRAQIKSLRNRVQWLESIIKARCPDVDLSQGGDDLDVGHEMTEMTPVASVEASRSEPERSHEVDANPRIRGRVQDGLSHEIGLVALKASQHPRYLGPSSGYFLARVMLATNRPEEAGWRSKFGAGTSHAEKSMPVDLVEALQGPLPFPPAAQARLLCDQYFEIVHPQFPILHAATFRDRLPHVLENPDMDDQDTFQVFMVLALGAMVASHQRRVHLPAESYCLSALRLLERIHAEKSVKGLQCLLLLFVFTIHSSSMKLSVWHLNYQCIAAVIDLGLQRNITAVTNSEMTGLEQEMRTRILWVVLILDRRVATMMGRPIGLRDEACDLRLPQTLSDDFPVSGGESSGQTTPSTAAFSLHLFRLTKLNSEIKYVAMSIRRDPPYYAFPHAADLQEWQRNTFRKLDQWLADLPPQNSSNVYIHTICQIQGQSLKMVLLRPSPAIPDPSKDALRQCHEAAATNLRLFGILYTDNLLVHGWETFYHLVLSCITRIYCIKAVPELASEMDPQTLLADMGDCLGILSATGEHWPGAKRCRDILHDLVRSLVQWLSDLNRTAGTRAPDTAVPRQQQALRSLPADTAWDGSQLMPQMDNGGDMATAPPVMAGAEAPLPFFGQDTFDPLAGVGFGDFMPDSQAMDSMIRSLFDDFIPNGVEGFPDTLG</sequence>
<dbReference type="CDD" id="cd12148">
    <property type="entry name" value="fungal_TF_MHR"/>
    <property type="match status" value="1"/>
</dbReference>
<feature type="region of interest" description="Disordered" evidence="8">
    <location>
        <begin position="1"/>
        <end position="25"/>
    </location>
</feature>
<evidence type="ECO:0000259" key="9">
    <source>
        <dbReference type="PROSITE" id="PS50048"/>
    </source>
</evidence>
<dbReference type="GO" id="GO:0005634">
    <property type="term" value="C:nucleus"/>
    <property type="evidence" value="ECO:0007669"/>
    <property type="project" value="UniProtKB-SubCell"/>
</dbReference>
<dbReference type="SUPFAM" id="SSF57701">
    <property type="entry name" value="Zn2/Cys6 DNA-binding domain"/>
    <property type="match status" value="1"/>
</dbReference>
<dbReference type="CDD" id="cd00067">
    <property type="entry name" value="GAL4"/>
    <property type="match status" value="1"/>
</dbReference>
<dbReference type="GeneID" id="70290124"/>
<evidence type="ECO:0000313" key="11">
    <source>
        <dbReference type="Proteomes" id="UP000887229"/>
    </source>
</evidence>
<evidence type="ECO:0000313" key="10">
    <source>
        <dbReference type="EMBL" id="KAG9250706.1"/>
    </source>
</evidence>
<reference evidence="10" key="1">
    <citation type="journal article" date="2021" name="IMA Fungus">
        <title>Genomic characterization of three marine fungi, including Emericellopsis atlantica sp. nov. with signatures of a generalist lifestyle and marine biomass degradation.</title>
        <authorList>
            <person name="Hagestad O.C."/>
            <person name="Hou L."/>
            <person name="Andersen J.H."/>
            <person name="Hansen E.H."/>
            <person name="Altermark B."/>
            <person name="Li C."/>
            <person name="Kuhnert E."/>
            <person name="Cox R.J."/>
            <person name="Crous P.W."/>
            <person name="Spatafora J.W."/>
            <person name="Lail K."/>
            <person name="Amirebrahimi M."/>
            <person name="Lipzen A."/>
            <person name="Pangilinan J."/>
            <person name="Andreopoulos W."/>
            <person name="Hayes R.D."/>
            <person name="Ng V."/>
            <person name="Grigoriev I.V."/>
            <person name="Jackson S.A."/>
            <person name="Sutton T.D.S."/>
            <person name="Dobson A.D.W."/>
            <person name="Rama T."/>
        </authorList>
    </citation>
    <scope>NUCLEOTIDE SEQUENCE</scope>
    <source>
        <strain evidence="10">TS7</strain>
    </source>
</reference>
<dbReference type="PROSITE" id="PS50048">
    <property type="entry name" value="ZN2_CY6_FUNGAL_2"/>
    <property type="match status" value="1"/>
</dbReference>
<dbReference type="GO" id="GO:0045944">
    <property type="term" value="P:positive regulation of transcription by RNA polymerase II"/>
    <property type="evidence" value="ECO:0007669"/>
    <property type="project" value="TreeGrafter"/>
</dbReference>
<proteinExistence type="predicted"/>
<dbReference type="InterPro" id="IPR036864">
    <property type="entry name" value="Zn2-C6_fun-type_DNA-bd_sf"/>
</dbReference>
<evidence type="ECO:0000256" key="5">
    <source>
        <dbReference type="ARBA" id="ARBA00023125"/>
    </source>
</evidence>
<dbReference type="InterPro" id="IPR052202">
    <property type="entry name" value="Yeast_MetPath_Reg"/>
</dbReference>
<dbReference type="GO" id="GO:0006351">
    <property type="term" value="P:DNA-templated transcription"/>
    <property type="evidence" value="ECO:0007669"/>
    <property type="project" value="InterPro"/>
</dbReference>
<feature type="domain" description="Zn(2)-C6 fungal-type" evidence="9">
    <location>
        <begin position="31"/>
        <end position="61"/>
    </location>
</feature>
<accession>A0A9P7ZEY9</accession>
<keyword evidence="5" id="KW-0238">DNA-binding</keyword>
<dbReference type="SMART" id="SM00906">
    <property type="entry name" value="Fungal_trans"/>
    <property type="match status" value="1"/>
</dbReference>
<keyword evidence="2" id="KW-0479">Metal-binding</keyword>
<keyword evidence="11" id="KW-1185">Reference proteome</keyword>
<dbReference type="GO" id="GO:0000981">
    <property type="term" value="F:DNA-binding transcription factor activity, RNA polymerase II-specific"/>
    <property type="evidence" value="ECO:0007669"/>
    <property type="project" value="InterPro"/>
</dbReference>
<dbReference type="EMBL" id="MU251274">
    <property type="protein sequence ID" value="KAG9250706.1"/>
    <property type="molecule type" value="Genomic_DNA"/>
</dbReference>
<evidence type="ECO:0000256" key="8">
    <source>
        <dbReference type="SAM" id="MobiDB-lite"/>
    </source>
</evidence>